<dbReference type="AlphaFoldDB" id="A0A2M8Q0N5"/>
<dbReference type="PANTHER" id="PTHR10443">
    <property type="entry name" value="MICROSOMAL DIPEPTIDASE"/>
    <property type="match status" value="1"/>
</dbReference>
<dbReference type="InterPro" id="IPR032466">
    <property type="entry name" value="Metal_Hydrolase"/>
</dbReference>
<dbReference type="SUPFAM" id="SSF51556">
    <property type="entry name" value="Metallo-dependent hydrolases"/>
    <property type="match status" value="1"/>
</dbReference>
<dbReference type="PROSITE" id="PS51365">
    <property type="entry name" value="RENAL_DIPEPTIDASE_2"/>
    <property type="match status" value="1"/>
</dbReference>
<dbReference type="Pfam" id="PF01244">
    <property type="entry name" value="Peptidase_M19"/>
    <property type="match status" value="1"/>
</dbReference>
<reference evidence="1 2" key="1">
    <citation type="submission" date="2017-11" db="EMBL/GenBank/DDBJ databases">
        <title>Evolution of Phototrophy in the Chloroflexi Phylum Driven by Horizontal Gene Transfer.</title>
        <authorList>
            <person name="Ward L.M."/>
            <person name="Hemp J."/>
            <person name="Shih P.M."/>
            <person name="Mcglynn S.E."/>
            <person name="Fischer W."/>
        </authorList>
    </citation>
    <scope>NUCLEOTIDE SEQUENCE [LARGE SCALE GENOMIC DNA]</scope>
    <source>
        <strain evidence="1">CP1_1M</strain>
    </source>
</reference>
<accession>A0A2M8Q0N5</accession>
<gene>
    <name evidence="1" type="ORF">CUN50_00090</name>
</gene>
<evidence type="ECO:0000313" key="2">
    <source>
        <dbReference type="Proteomes" id="UP000228947"/>
    </source>
</evidence>
<dbReference type="GO" id="GO:0006508">
    <property type="term" value="P:proteolysis"/>
    <property type="evidence" value="ECO:0007669"/>
    <property type="project" value="InterPro"/>
</dbReference>
<evidence type="ECO:0000313" key="1">
    <source>
        <dbReference type="EMBL" id="PJF43362.1"/>
    </source>
</evidence>
<organism evidence="1 2">
    <name type="scientific">Candidatus Thermofonsia Clade 1 bacterium</name>
    <dbReference type="NCBI Taxonomy" id="2364210"/>
    <lineage>
        <taxon>Bacteria</taxon>
        <taxon>Bacillati</taxon>
        <taxon>Chloroflexota</taxon>
        <taxon>Candidatus Thermofontia</taxon>
        <taxon>Candidatus Thermofonsia Clade 1</taxon>
    </lineage>
</organism>
<sequence>MPTEKMTYIILDAHQDLAWNMRDLDRDFRLSAYAKRKAEAGTPVAEREGLCMTGLPESLRGRVAIIFATIFANPKAAAYSLPSRHSYSTPAEAHQIGMSQLDYYHELADSHPNIALIRTQGELERVLATWQPETPFEQHQVGLVVLMEGADPIREPRAFEEWYERGVRIVGLAWSQTRYSGGTAAPGGLTKLGRELLEIMASFRAVLDVSHMAEKAFFEALDSYDGQIIASHSNPRRFCDSDRHLSDAMIRRLVERNGVIGVVPYNNFLWQPGQRPARKADASLSRVAEVIDHLCQIAGSARHVGIGTDFDGGFGAESTPDGLDTVADLLSLAPLLAARGYSQSDVAAILSGNFLSVLRAALP</sequence>
<dbReference type="EMBL" id="PGTL01000001">
    <property type="protein sequence ID" value="PJF43362.1"/>
    <property type="molecule type" value="Genomic_DNA"/>
</dbReference>
<dbReference type="Gene3D" id="3.20.20.140">
    <property type="entry name" value="Metal-dependent hydrolases"/>
    <property type="match status" value="1"/>
</dbReference>
<name>A0A2M8Q0N5_9CHLR</name>
<comment type="caution">
    <text evidence="1">The sequence shown here is derived from an EMBL/GenBank/DDBJ whole genome shotgun (WGS) entry which is preliminary data.</text>
</comment>
<dbReference type="InterPro" id="IPR008257">
    <property type="entry name" value="Pept_M19"/>
</dbReference>
<proteinExistence type="predicted"/>
<dbReference type="PANTHER" id="PTHR10443:SF12">
    <property type="entry name" value="DIPEPTIDASE"/>
    <property type="match status" value="1"/>
</dbReference>
<dbReference type="Proteomes" id="UP000228947">
    <property type="component" value="Unassembled WGS sequence"/>
</dbReference>
<dbReference type="GO" id="GO:0070573">
    <property type="term" value="F:metallodipeptidase activity"/>
    <property type="evidence" value="ECO:0007669"/>
    <property type="project" value="InterPro"/>
</dbReference>
<protein>
    <submittedName>
        <fullName evidence="1">Peptidase M19</fullName>
    </submittedName>
</protein>